<feature type="domain" description="T6SS Phospholipase effector Tle1-like catalytic" evidence="2">
    <location>
        <begin position="44"/>
        <end position="178"/>
    </location>
</feature>
<organism evidence="3 4">
    <name type="scientific">Cytospora mali</name>
    <name type="common">Apple Valsa canker fungus</name>
    <name type="synonym">Valsa mali</name>
    <dbReference type="NCBI Taxonomy" id="578113"/>
    <lineage>
        <taxon>Eukaryota</taxon>
        <taxon>Fungi</taxon>
        <taxon>Dikarya</taxon>
        <taxon>Ascomycota</taxon>
        <taxon>Pezizomycotina</taxon>
        <taxon>Sordariomycetes</taxon>
        <taxon>Sordariomycetidae</taxon>
        <taxon>Diaporthales</taxon>
        <taxon>Cytosporaceae</taxon>
        <taxon>Cytospora</taxon>
    </lineage>
</organism>
<evidence type="ECO:0000256" key="1">
    <source>
        <dbReference type="SAM" id="MobiDB-lite"/>
    </source>
</evidence>
<dbReference type="OrthoDB" id="3057168at2759"/>
<name>A0A194WC15_CYTMA</name>
<accession>A0A194WC15</accession>
<dbReference type="PANTHER" id="PTHR33840">
    <property type="match status" value="1"/>
</dbReference>
<evidence type="ECO:0000313" key="3">
    <source>
        <dbReference type="EMBL" id="KUI73944.1"/>
    </source>
</evidence>
<dbReference type="PANTHER" id="PTHR33840:SF1">
    <property type="entry name" value="TLE1 PHOSPHOLIPASE DOMAIN-CONTAINING PROTEIN"/>
    <property type="match status" value="1"/>
</dbReference>
<reference evidence="3" key="1">
    <citation type="submission" date="2014-12" db="EMBL/GenBank/DDBJ databases">
        <title>Genome Sequence of Valsa Canker Pathogens Uncovers a Specific Adaption of Colonization on Woody Bark.</title>
        <authorList>
            <person name="Yin Z."/>
            <person name="Liu H."/>
            <person name="Gao X."/>
            <person name="Li Z."/>
            <person name="Song N."/>
            <person name="Ke X."/>
            <person name="Dai Q."/>
            <person name="Wu Y."/>
            <person name="Sun Y."/>
            <person name="Xu J.-R."/>
            <person name="Kang Z.K."/>
            <person name="Wang L."/>
            <person name="Huang L."/>
        </authorList>
    </citation>
    <scope>NUCLEOTIDE SEQUENCE [LARGE SCALE GENOMIC DNA]</scope>
    <source>
        <strain evidence="3">03-8</strain>
    </source>
</reference>
<dbReference type="Pfam" id="PF09994">
    <property type="entry name" value="T6SS_Tle1-like_cat"/>
    <property type="match status" value="1"/>
</dbReference>
<gene>
    <name evidence="3" type="ORF">VM1G_09156</name>
</gene>
<dbReference type="EMBL" id="CM003108">
    <property type="protein sequence ID" value="KUI73944.1"/>
    <property type="molecule type" value="Genomic_DNA"/>
</dbReference>
<sequence length="444" mass="50479">MDQFYSIFEDYESMGDEKRPMSKFLYQGLTPYNGQKGKEKILWENKRMQEYKQWLKRELWTRDTYQNSSTEITIKAVAVWDTVGSLGIPPVPVIGIQGSAKQWKFTSTQISSKVENAFQALSLDEPRGSFRPALWERLEGNKVTNLRQVWFPGSHANVGGGWHDQQIANITLAWMCDQLTTLGVEFSQRRLDRIFIDGLRYNAAHPYPYIPPSSMFIPKSLWTFLLKHRHPAPKPWAQSPTICPPPSRSQTIDAADCSGKDHHPEGTPQQLWQDGPPRSWALGQTRYPDGWVTLAAGTIVRHPGCFMRVNPDTNADTDEPLLNTDERVHSSVRDDSGTNKPVWKLEKGSAAEVGRATGPQGVWWEEELGRGHMGYNEDTYRFEKGDGQWRWVFDAGAVVKNGVGDQVKPPVRVVPEEPMFLATKSKQHDLALVRDMSISILRSW</sequence>
<dbReference type="InterPro" id="IPR018712">
    <property type="entry name" value="Tle1-like_cat"/>
</dbReference>
<proteinExistence type="predicted"/>
<protein>
    <recommendedName>
        <fullName evidence="2">T6SS Phospholipase effector Tle1-like catalytic domain-containing protein</fullName>
    </recommendedName>
</protein>
<dbReference type="Proteomes" id="UP000078559">
    <property type="component" value="Chromosome 11"/>
</dbReference>
<evidence type="ECO:0000313" key="4">
    <source>
        <dbReference type="Proteomes" id="UP000078559"/>
    </source>
</evidence>
<keyword evidence="4" id="KW-1185">Reference proteome</keyword>
<feature type="region of interest" description="Disordered" evidence="1">
    <location>
        <begin position="235"/>
        <end position="278"/>
    </location>
</feature>
<evidence type="ECO:0000259" key="2">
    <source>
        <dbReference type="Pfam" id="PF09994"/>
    </source>
</evidence>
<dbReference type="AlphaFoldDB" id="A0A194WC15"/>